<reference evidence="1" key="1">
    <citation type="journal article" date="2021" name="New Phytol.">
        <title>Evolutionary innovations through gain and loss of genes in the ectomycorrhizal Boletales.</title>
        <authorList>
            <person name="Wu G."/>
            <person name="Miyauchi S."/>
            <person name="Morin E."/>
            <person name="Kuo A."/>
            <person name="Drula E."/>
            <person name="Varga T."/>
            <person name="Kohler A."/>
            <person name="Feng B."/>
            <person name="Cao Y."/>
            <person name="Lipzen A."/>
            <person name="Daum C."/>
            <person name="Hundley H."/>
            <person name="Pangilinan J."/>
            <person name="Johnson J."/>
            <person name="Barry K."/>
            <person name="LaButti K."/>
            <person name="Ng V."/>
            <person name="Ahrendt S."/>
            <person name="Min B."/>
            <person name="Choi I.G."/>
            <person name="Park H."/>
            <person name="Plett J.M."/>
            <person name="Magnuson J."/>
            <person name="Spatafora J.W."/>
            <person name="Nagy L.G."/>
            <person name="Henrissat B."/>
            <person name="Grigoriev I.V."/>
            <person name="Yang Z.L."/>
            <person name="Xu J."/>
            <person name="Martin F.M."/>
        </authorList>
    </citation>
    <scope>NUCLEOTIDE SEQUENCE</scope>
    <source>
        <strain evidence="1">KUC20120723A-06</strain>
    </source>
</reference>
<proteinExistence type="predicted"/>
<sequence>MSGYTSFAIAGAGPTMGGRIAKALLAHGVSVVALTRPTSTSSGSLPEGVKVASVDYADIPAVTSALREHKVDVVISALAYGALSAQTPLGDAAKAAGVKLFVPSEYGMPTEGGKEGHMIPKSQFADHLKSLGVPSARIYNGLFMEFIPWLTGVDHGKFHILGKGDKPISTTSLDDVSGFIAYILTSLPPSKLQNATFRIEGERTSLAAIGALYAPKVPTAHVTELPEGFTKQTFLHGQIEKGRLSSGWNNYTDSDEPENAASGNAAWAGHQWKSVKEALGL</sequence>
<dbReference type="Proteomes" id="UP000790709">
    <property type="component" value="Unassembled WGS sequence"/>
</dbReference>
<comment type="caution">
    <text evidence="1">The sequence shown here is derived from an EMBL/GenBank/DDBJ whole genome shotgun (WGS) entry which is preliminary data.</text>
</comment>
<name>A0ACB8B6G2_9AGAM</name>
<keyword evidence="2" id="KW-1185">Reference proteome</keyword>
<protein>
    <submittedName>
        <fullName evidence="1">NAD(P)-binding protein</fullName>
    </submittedName>
</protein>
<evidence type="ECO:0000313" key="2">
    <source>
        <dbReference type="Proteomes" id="UP000790709"/>
    </source>
</evidence>
<gene>
    <name evidence="1" type="ORF">BV22DRAFT_1072623</name>
</gene>
<dbReference type="EMBL" id="MU266535">
    <property type="protein sequence ID" value="KAH7921247.1"/>
    <property type="molecule type" value="Genomic_DNA"/>
</dbReference>
<evidence type="ECO:0000313" key="1">
    <source>
        <dbReference type="EMBL" id="KAH7921247.1"/>
    </source>
</evidence>
<accession>A0ACB8B6G2</accession>
<organism evidence="1 2">
    <name type="scientific">Leucogyrophana mollusca</name>
    <dbReference type="NCBI Taxonomy" id="85980"/>
    <lineage>
        <taxon>Eukaryota</taxon>
        <taxon>Fungi</taxon>
        <taxon>Dikarya</taxon>
        <taxon>Basidiomycota</taxon>
        <taxon>Agaricomycotina</taxon>
        <taxon>Agaricomycetes</taxon>
        <taxon>Agaricomycetidae</taxon>
        <taxon>Boletales</taxon>
        <taxon>Boletales incertae sedis</taxon>
        <taxon>Leucogyrophana</taxon>
    </lineage>
</organism>